<evidence type="ECO:0000313" key="1">
    <source>
        <dbReference type="EMBL" id="MBX51068.1"/>
    </source>
</evidence>
<name>A0A2P2P8J0_RHIMU</name>
<accession>A0A2P2P8J0</accession>
<dbReference type="EMBL" id="GGEC01070584">
    <property type="protein sequence ID" value="MBX51068.1"/>
    <property type="molecule type" value="Transcribed_RNA"/>
</dbReference>
<reference evidence="1" key="1">
    <citation type="submission" date="2018-02" db="EMBL/GenBank/DDBJ databases">
        <title>Rhizophora mucronata_Transcriptome.</title>
        <authorList>
            <person name="Meera S.P."/>
            <person name="Sreeshan A."/>
            <person name="Augustine A."/>
        </authorList>
    </citation>
    <scope>NUCLEOTIDE SEQUENCE</scope>
    <source>
        <tissue evidence="1">Leaf</tissue>
    </source>
</reference>
<sequence length="24" mass="2536">MVHSLSPADALFSPSDPMCCPVKC</sequence>
<proteinExistence type="predicted"/>
<organism evidence="1">
    <name type="scientific">Rhizophora mucronata</name>
    <name type="common">Asiatic mangrove</name>
    <dbReference type="NCBI Taxonomy" id="61149"/>
    <lineage>
        <taxon>Eukaryota</taxon>
        <taxon>Viridiplantae</taxon>
        <taxon>Streptophyta</taxon>
        <taxon>Embryophyta</taxon>
        <taxon>Tracheophyta</taxon>
        <taxon>Spermatophyta</taxon>
        <taxon>Magnoliopsida</taxon>
        <taxon>eudicotyledons</taxon>
        <taxon>Gunneridae</taxon>
        <taxon>Pentapetalae</taxon>
        <taxon>rosids</taxon>
        <taxon>fabids</taxon>
        <taxon>Malpighiales</taxon>
        <taxon>Rhizophoraceae</taxon>
        <taxon>Rhizophora</taxon>
    </lineage>
</organism>
<dbReference type="AlphaFoldDB" id="A0A2P2P8J0"/>
<protein>
    <submittedName>
        <fullName evidence="1">Uncharacterized protein</fullName>
    </submittedName>
</protein>